<dbReference type="RefSeq" id="WP_089358222.1">
    <property type="nucleotide sequence ID" value="NZ_FZPD01000006.1"/>
</dbReference>
<dbReference type="SUPFAM" id="SSF88723">
    <property type="entry name" value="PIN domain-like"/>
    <property type="match status" value="1"/>
</dbReference>
<gene>
    <name evidence="1" type="ORF">SAMN05421640_3554</name>
</gene>
<evidence type="ECO:0000313" key="2">
    <source>
        <dbReference type="Proteomes" id="UP000198393"/>
    </source>
</evidence>
<sequence length="136" mass="15769">MRNTLIDAGPIIALFDRSDKYHLKAVRFLESYEGYLWTTWPVITEASHMLDFSIKAQSALLEWIDRGGLRIFELKEAHIGRIKQLTDKFSDVPMDLADASLVVVSELSGYNEIISIDSDFYIYRDVRNKYLTNIFK</sequence>
<dbReference type="AlphaFoldDB" id="A0A239M2C7"/>
<dbReference type="OrthoDB" id="196926at2"/>
<dbReference type="Gene3D" id="3.40.50.1010">
    <property type="entry name" value="5'-nuclease"/>
    <property type="match status" value="1"/>
</dbReference>
<proteinExistence type="predicted"/>
<reference evidence="1 2" key="1">
    <citation type="submission" date="2017-06" db="EMBL/GenBank/DDBJ databases">
        <authorList>
            <person name="Kim H.J."/>
            <person name="Triplett B.A."/>
        </authorList>
    </citation>
    <scope>NUCLEOTIDE SEQUENCE [LARGE SCALE GENOMIC DNA]</scope>
    <source>
        <strain evidence="1 2">DSM 19307</strain>
    </source>
</reference>
<evidence type="ECO:0000313" key="1">
    <source>
        <dbReference type="EMBL" id="SNT36258.1"/>
    </source>
</evidence>
<name>A0A239M2C7_EKHLU</name>
<accession>A0A239M2C7</accession>
<organism evidence="1 2">
    <name type="scientific">Ekhidna lutea</name>
    <dbReference type="NCBI Taxonomy" id="447679"/>
    <lineage>
        <taxon>Bacteria</taxon>
        <taxon>Pseudomonadati</taxon>
        <taxon>Bacteroidota</taxon>
        <taxon>Cytophagia</taxon>
        <taxon>Cytophagales</taxon>
        <taxon>Reichenbachiellaceae</taxon>
        <taxon>Ekhidna</taxon>
    </lineage>
</organism>
<keyword evidence="2" id="KW-1185">Reference proteome</keyword>
<dbReference type="EMBL" id="FZPD01000006">
    <property type="protein sequence ID" value="SNT36258.1"/>
    <property type="molecule type" value="Genomic_DNA"/>
</dbReference>
<protein>
    <submittedName>
        <fullName evidence="1">Uncharacterized protein</fullName>
    </submittedName>
</protein>
<dbReference type="Proteomes" id="UP000198393">
    <property type="component" value="Unassembled WGS sequence"/>
</dbReference>
<dbReference type="InterPro" id="IPR029060">
    <property type="entry name" value="PIN-like_dom_sf"/>
</dbReference>